<feature type="transmembrane region" description="Helical" evidence="9">
    <location>
        <begin position="217"/>
        <end position="235"/>
    </location>
</feature>
<dbReference type="GO" id="GO:0035673">
    <property type="term" value="F:oligopeptide transmembrane transporter activity"/>
    <property type="evidence" value="ECO:0007669"/>
    <property type="project" value="InterPro"/>
</dbReference>
<evidence type="ECO:0000256" key="1">
    <source>
        <dbReference type="ARBA" id="ARBA00004141"/>
    </source>
</evidence>
<dbReference type="InterPro" id="IPR004813">
    <property type="entry name" value="OPT"/>
</dbReference>
<feature type="transmembrane region" description="Helical" evidence="9">
    <location>
        <begin position="423"/>
        <end position="444"/>
    </location>
</feature>
<evidence type="ECO:0000256" key="4">
    <source>
        <dbReference type="ARBA" id="ARBA00022692"/>
    </source>
</evidence>
<comment type="subcellular location">
    <subcellularLocation>
        <location evidence="1">Membrane</location>
        <topology evidence="1">Multi-pass membrane protein</topology>
    </subcellularLocation>
</comment>
<evidence type="ECO:0000256" key="9">
    <source>
        <dbReference type="SAM" id="Phobius"/>
    </source>
</evidence>
<dbReference type="Proteomes" id="UP000053989">
    <property type="component" value="Unassembled WGS sequence"/>
</dbReference>
<evidence type="ECO:0000313" key="10">
    <source>
        <dbReference type="EMBL" id="KIM64126.1"/>
    </source>
</evidence>
<keyword evidence="11" id="KW-1185">Reference proteome</keyword>
<dbReference type="GO" id="GO:0015031">
    <property type="term" value="P:protein transport"/>
    <property type="evidence" value="ECO:0007669"/>
    <property type="project" value="UniProtKB-KW"/>
</dbReference>
<dbReference type="HOGENOM" id="CLU_004965_3_0_1"/>
<evidence type="ECO:0000256" key="5">
    <source>
        <dbReference type="ARBA" id="ARBA00022856"/>
    </source>
</evidence>
<comment type="similarity">
    <text evidence="2">Belongs to the oligopeptide OPT transporter family.</text>
</comment>
<evidence type="ECO:0000256" key="2">
    <source>
        <dbReference type="ARBA" id="ARBA00008807"/>
    </source>
</evidence>
<dbReference type="InterPro" id="IPR004648">
    <property type="entry name" value="Oligpept_transpt"/>
</dbReference>
<feature type="transmembrane region" description="Helical" evidence="9">
    <location>
        <begin position="450"/>
        <end position="472"/>
    </location>
</feature>
<reference evidence="11" key="2">
    <citation type="submission" date="2015-01" db="EMBL/GenBank/DDBJ databases">
        <title>Evolutionary Origins and Diversification of the Mycorrhizal Mutualists.</title>
        <authorList>
            <consortium name="DOE Joint Genome Institute"/>
            <consortium name="Mycorrhizal Genomics Consortium"/>
            <person name="Kohler A."/>
            <person name="Kuo A."/>
            <person name="Nagy L.G."/>
            <person name="Floudas D."/>
            <person name="Copeland A."/>
            <person name="Barry K.W."/>
            <person name="Cichocki N."/>
            <person name="Veneault-Fourrey C."/>
            <person name="LaButti K."/>
            <person name="Lindquist E.A."/>
            <person name="Lipzen A."/>
            <person name="Lundell T."/>
            <person name="Morin E."/>
            <person name="Murat C."/>
            <person name="Riley R."/>
            <person name="Ohm R."/>
            <person name="Sun H."/>
            <person name="Tunlid A."/>
            <person name="Henrissat B."/>
            <person name="Grigoriev I.V."/>
            <person name="Hibbett D.S."/>
            <person name="Martin F."/>
        </authorList>
    </citation>
    <scope>NUCLEOTIDE SEQUENCE [LARGE SCALE GENOMIC DNA]</scope>
    <source>
        <strain evidence="11">Foug A</strain>
    </source>
</reference>
<protein>
    <recommendedName>
        <fullName evidence="12">OPT superfamily oligopeptide transporter</fullName>
    </recommendedName>
</protein>
<evidence type="ECO:0000256" key="3">
    <source>
        <dbReference type="ARBA" id="ARBA00022448"/>
    </source>
</evidence>
<evidence type="ECO:0008006" key="12">
    <source>
        <dbReference type="Google" id="ProtNLM"/>
    </source>
</evidence>
<dbReference type="InParanoid" id="A0A0C3E828"/>
<feature type="transmembrane region" description="Helical" evidence="9">
    <location>
        <begin position="640"/>
        <end position="669"/>
    </location>
</feature>
<dbReference type="EMBL" id="KN822030">
    <property type="protein sequence ID" value="KIM64126.1"/>
    <property type="molecule type" value="Genomic_DNA"/>
</dbReference>
<dbReference type="NCBIfam" id="TIGR00728">
    <property type="entry name" value="OPT_sfam"/>
    <property type="match status" value="1"/>
</dbReference>
<evidence type="ECO:0000313" key="11">
    <source>
        <dbReference type="Proteomes" id="UP000053989"/>
    </source>
</evidence>
<dbReference type="OrthoDB" id="9986677at2759"/>
<dbReference type="GO" id="GO:0016020">
    <property type="term" value="C:membrane"/>
    <property type="evidence" value="ECO:0007669"/>
    <property type="project" value="UniProtKB-SubCell"/>
</dbReference>
<feature type="transmembrane region" description="Helical" evidence="9">
    <location>
        <begin position="69"/>
        <end position="90"/>
    </location>
</feature>
<keyword evidence="8 9" id="KW-0472">Membrane</keyword>
<reference evidence="10 11" key="1">
    <citation type="submission" date="2014-04" db="EMBL/GenBank/DDBJ databases">
        <authorList>
            <consortium name="DOE Joint Genome Institute"/>
            <person name="Kuo A."/>
            <person name="Kohler A."/>
            <person name="Nagy L.G."/>
            <person name="Floudas D."/>
            <person name="Copeland A."/>
            <person name="Barry K.W."/>
            <person name="Cichocki N."/>
            <person name="Veneault-Fourrey C."/>
            <person name="LaButti K."/>
            <person name="Lindquist E.A."/>
            <person name="Lipzen A."/>
            <person name="Lundell T."/>
            <person name="Morin E."/>
            <person name="Murat C."/>
            <person name="Sun H."/>
            <person name="Tunlid A."/>
            <person name="Henrissat B."/>
            <person name="Grigoriev I.V."/>
            <person name="Hibbett D.S."/>
            <person name="Martin F."/>
            <person name="Nordberg H.P."/>
            <person name="Cantor M.N."/>
            <person name="Hua S.X."/>
        </authorList>
    </citation>
    <scope>NUCLEOTIDE SEQUENCE [LARGE SCALE GENOMIC DNA]</scope>
    <source>
        <strain evidence="10 11">Foug A</strain>
    </source>
</reference>
<gene>
    <name evidence="10" type="ORF">SCLCIDRAFT_15342</name>
</gene>
<organism evidence="10 11">
    <name type="scientific">Scleroderma citrinum Foug A</name>
    <dbReference type="NCBI Taxonomy" id="1036808"/>
    <lineage>
        <taxon>Eukaryota</taxon>
        <taxon>Fungi</taxon>
        <taxon>Dikarya</taxon>
        <taxon>Basidiomycota</taxon>
        <taxon>Agaricomycotina</taxon>
        <taxon>Agaricomycetes</taxon>
        <taxon>Agaricomycetidae</taxon>
        <taxon>Boletales</taxon>
        <taxon>Sclerodermatineae</taxon>
        <taxon>Sclerodermataceae</taxon>
        <taxon>Scleroderma</taxon>
    </lineage>
</organism>
<keyword evidence="7 9" id="KW-1133">Transmembrane helix</keyword>
<keyword evidence="3" id="KW-0813">Transport</keyword>
<accession>A0A0C3E828</accession>
<sequence>MCLTSSRSWTSASSDGPSHVTYIVSRGTQDVSRFVVDLRDDGDPALTFRSLVIGTLFACIGAANTQADYFMPNIIVVSLTNLLLLIYMMGKIWSKVLPRRSMVEGTQFAVLGPVLDFINHGDFRIKEHAIGILITGTASFTFDTTPVSRAAVQQLYYNTPVHAMTSILAGNYGLCGLLRPSTVYPSEMVYWGSLPILVTILQSLHFYSPENQKRMKLFLASFVGVFLWQIIPSYMFPLLNGLNIFCLASQYMSPPVQNVFTNLFGGGRNNEGLGLLSICLNWQYITLQHVAYPLILQANSWIGYGLCYIVLSVIYYFNTWDSKRFPLLSTSMFYSNGSVFDPSAMLAATFQINQTAISGAEMPHLTGSNVWYNIATFLSIGGMFAHCICFWGPNILSIFKNVSLETYSDPHWKVMQKYKEVPYWWYICLMTLSFISGFIVIFWGQATTSWYSYIVALLLGTFVAPFSQLLYARLGTGISTDQLMEMVGGFLSPGDPMGNLYFTMWGHGIIVQCITFSGGLKVCQYLKVPPREAFIAQIWGTVLGIKMSRIVMVSIVSSHESALLNPDGKSIWSGEATQEVNNTAITWSLAKELYGLHGPYFIAVISLLFGMVATIIQWLVSKRWPRIGPVQTDNVILPIIYTYSASLSFGVTSYVTSAVLVGIISQFWLRNYHPGWFRKYNYILGAALDAGSQVMTFILSFTVFGALGQARPFPAWAGNPSNGNSDYCNGNGALT</sequence>
<feature type="transmembrane region" description="Helical" evidence="9">
    <location>
        <begin position="600"/>
        <end position="620"/>
    </location>
</feature>
<evidence type="ECO:0000256" key="8">
    <source>
        <dbReference type="ARBA" id="ARBA00023136"/>
    </source>
</evidence>
<feature type="transmembrane region" description="Helical" evidence="9">
    <location>
        <begin position="46"/>
        <end position="63"/>
    </location>
</feature>
<keyword evidence="6" id="KW-0653">Protein transport</keyword>
<keyword evidence="5" id="KW-0571">Peptide transport</keyword>
<dbReference type="AlphaFoldDB" id="A0A0C3E828"/>
<dbReference type="Pfam" id="PF03169">
    <property type="entry name" value="OPT"/>
    <property type="match status" value="1"/>
</dbReference>
<feature type="transmembrane region" description="Helical" evidence="9">
    <location>
        <begin position="301"/>
        <end position="320"/>
    </location>
</feature>
<dbReference type="PANTHER" id="PTHR22601">
    <property type="entry name" value="ISP4 LIKE PROTEIN"/>
    <property type="match status" value="1"/>
</dbReference>
<name>A0A0C3E828_9AGAM</name>
<feature type="transmembrane region" description="Helical" evidence="9">
    <location>
        <begin position="370"/>
        <end position="391"/>
    </location>
</feature>
<keyword evidence="4 9" id="KW-0812">Transmembrane</keyword>
<evidence type="ECO:0000256" key="7">
    <source>
        <dbReference type="ARBA" id="ARBA00022989"/>
    </source>
</evidence>
<evidence type="ECO:0000256" key="6">
    <source>
        <dbReference type="ARBA" id="ARBA00022927"/>
    </source>
</evidence>
<feature type="transmembrane region" description="Helical" evidence="9">
    <location>
        <begin position="681"/>
        <end position="707"/>
    </location>
</feature>
<proteinExistence type="inferred from homology"/>